<organism evidence="1 2">
    <name type="scientific">Racocetra persica</name>
    <dbReference type="NCBI Taxonomy" id="160502"/>
    <lineage>
        <taxon>Eukaryota</taxon>
        <taxon>Fungi</taxon>
        <taxon>Fungi incertae sedis</taxon>
        <taxon>Mucoromycota</taxon>
        <taxon>Glomeromycotina</taxon>
        <taxon>Glomeromycetes</taxon>
        <taxon>Diversisporales</taxon>
        <taxon>Gigasporaceae</taxon>
        <taxon>Racocetra</taxon>
    </lineage>
</organism>
<dbReference type="EMBL" id="CAJVQC010042164">
    <property type="protein sequence ID" value="CAG8774623.1"/>
    <property type="molecule type" value="Genomic_DNA"/>
</dbReference>
<reference evidence="1" key="1">
    <citation type="submission" date="2021-06" db="EMBL/GenBank/DDBJ databases">
        <authorList>
            <person name="Kallberg Y."/>
            <person name="Tangrot J."/>
            <person name="Rosling A."/>
        </authorList>
    </citation>
    <scope>NUCLEOTIDE SEQUENCE</scope>
    <source>
        <strain evidence="1">MA461A</strain>
    </source>
</reference>
<protein>
    <submittedName>
        <fullName evidence="1">154_t:CDS:1</fullName>
    </submittedName>
</protein>
<proteinExistence type="predicted"/>
<comment type="caution">
    <text evidence="1">The sequence shown here is derived from an EMBL/GenBank/DDBJ whole genome shotgun (WGS) entry which is preliminary data.</text>
</comment>
<name>A0ACA9R2T3_9GLOM</name>
<keyword evidence="2" id="KW-1185">Reference proteome</keyword>
<accession>A0ACA9R2T3</accession>
<feature type="non-terminal residue" evidence="1">
    <location>
        <position position="1"/>
    </location>
</feature>
<dbReference type="Proteomes" id="UP000789920">
    <property type="component" value="Unassembled WGS sequence"/>
</dbReference>
<evidence type="ECO:0000313" key="1">
    <source>
        <dbReference type="EMBL" id="CAG8774623.1"/>
    </source>
</evidence>
<evidence type="ECO:0000313" key="2">
    <source>
        <dbReference type="Proteomes" id="UP000789920"/>
    </source>
</evidence>
<gene>
    <name evidence="1" type="ORF">RPERSI_LOCUS16824</name>
</gene>
<sequence>VEVRNLTYCVPTNLFMDLISDGANNKLYVAKARQKCVIEILLELLLEGLIIKMDHGDHGFKCSMKMLFNWDYTNLCIVFSWWKVNGITLLLLSCVIVGALGAFYEILRYWSRKYDEKICEAGYRQISNNDNEEENTPNSVKRSIRLTRSQQLIRVVIGTGIGFFFFGKQTLSRIDEDDRIAGCH</sequence>